<keyword evidence="1" id="KW-0489">Methyltransferase</keyword>
<feature type="compositionally biased region" description="Low complexity" evidence="4">
    <location>
        <begin position="49"/>
        <end position="58"/>
    </location>
</feature>
<dbReference type="Proteomes" id="UP000279259">
    <property type="component" value="Unassembled WGS sequence"/>
</dbReference>
<gene>
    <name evidence="6" type="ORF">EHS25_006715</name>
</gene>
<sequence>MSGASVTSTKESISSLQPPSTTDASPTNIEFSNLFTPPATDPSPPPPGYASSIASTKSSESHAKRERVMGLRTDPVITLGHAAGSKVFLPPNMAEILPFASSRAFSAWDLPAARASTTGSDKASSASGSVISGNKARRGSVILARMQTTVEEEEFAGRWKESLRTRGGAGGKKVWVDAAGEEVGGVYRVGWERAILDLEARLHETMYDVAGERHTFVDLKDDQPPRAVLDIGTGAGLWPISQALVWPETSFVGLDLVPVQTDLGVLAAAERKARSTSDGIAPGEGMWESVQRRITWDRANFLETLPYDSGVFDMVHIRFVGLGVPEAKWSDLLDECTRVLRPGGHLEIVETSLHLPLSSPASLRNSFASMLLADMVSPLPSLPIKFALPLVSNLRGGTTPIFERTWDDAQVPGALGDAVMGWVKSAREYKGTGTGTGTGTRTGTRKGRRDRVVEKVRRELAWANENKWMGFKGDGDGVSNASAAAAAVAVPGSPFEIEADEAKKTAAAGAGVDGEVSVWAWVAVKK</sequence>
<keyword evidence="2" id="KW-0808">Transferase</keyword>
<feature type="compositionally biased region" description="Pro residues" evidence="4">
    <location>
        <begin position="39"/>
        <end position="48"/>
    </location>
</feature>
<dbReference type="PROSITE" id="PS01184">
    <property type="entry name" value="UBIE_2"/>
    <property type="match status" value="1"/>
</dbReference>
<dbReference type="CDD" id="cd02440">
    <property type="entry name" value="AdoMet_MTases"/>
    <property type="match status" value="1"/>
</dbReference>
<feature type="domain" description="Methyltransferase" evidence="5">
    <location>
        <begin position="228"/>
        <end position="344"/>
    </location>
</feature>
<dbReference type="Gene3D" id="3.40.50.150">
    <property type="entry name" value="Vaccinia Virus protein VP39"/>
    <property type="match status" value="1"/>
</dbReference>
<evidence type="ECO:0000256" key="1">
    <source>
        <dbReference type="ARBA" id="ARBA00022603"/>
    </source>
</evidence>
<dbReference type="SUPFAM" id="SSF53335">
    <property type="entry name" value="S-adenosyl-L-methionine-dependent methyltransferases"/>
    <property type="match status" value="1"/>
</dbReference>
<dbReference type="InterPro" id="IPR023576">
    <property type="entry name" value="UbiE/COQ5_MeTrFase_CS"/>
</dbReference>
<name>A0A427YSR8_9TREE</name>
<dbReference type="PANTHER" id="PTHR43591">
    <property type="entry name" value="METHYLTRANSFERASE"/>
    <property type="match status" value="1"/>
</dbReference>
<dbReference type="InterPro" id="IPR029063">
    <property type="entry name" value="SAM-dependent_MTases_sf"/>
</dbReference>
<evidence type="ECO:0000256" key="2">
    <source>
        <dbReference type="ARBA" id="ARBA00022679"/>
    </source>
</evidence>
<evidence type="ECO:0000313" key="6">
    <source>
        <dbReference type="EMBL" id="RSH94061.1"/>
    </source>
</evidence>
<dbReference type="PANTHER" id="PTHR43591:SF24">
    <property type="entry name" value="2-METHOXY-6-POLYPRENYL-1,4-BENZOQUINOL METHYLASE, MITOCHONDRIAL"/>
    <property type="match status" value="1"/>
</dbReference>
<dbReference type="EMBL" id="RSCD01000003">
    <property type="protein sequence ID" value="RSH94061.1"/>
    <property type="molecule type" value="Genomic_DNA"/>
</dbReference>
<proteinExistence type="predicted"/>
<evidence type="ECO:0000259" key="5">
    <source>
        <dbReference type="Pfam" id="PF13649"/>
    </source>
</evidence>
<dbReference type="STRING" id="1890683.A0A427YSR8"/>
<organism evidence="6 7">
    <name type="scientific">Saitozyma podzolica</name>
    <dbReference type="NCBI Taxonomy" id="1890683"/>
    <lineage>
        <taxon>Eukaryota</taxon>
        <taxon>Fungi</taxon>
        <taxon>Dikarya</taxon>
        <taxon>Basidiomycota</taxon>
        <taxon>Agaricomycotina</taxon>
        <taxon>Tremellomycetes</taxon>
        <taxon>Tremellales</taxon>
        <taxon>Trimorphomycetaceae</taxon>
        <taxon>Saitozyma</taxon>
    </lineage>
</organism>
<keyword evidence="7" id="KW-1185">Reference proteome</keyword>
<protein>
    <recommendedName>
        <fullName evidence="5">Methyltransferase domain-containing protein</fullName>
    </recommendedName>
</protein>
<comment type="caution">
    <text evidence="6">The sequence shown here is derived from an EMBL/GenBank/DDBJ whole genome shotgun (WGS) entry which is preliminary data.</text>
</comment>
<keyword evidence="3" id="KW-0949">S-adenosyl-L-methionine</keyword>
<accession>A0A427YSR8</accession>
<feature type="region of interest" description="Disordered" evidence="4">
    <location>
        <begin position="1"/>
        <end position="66"/>
    </location>
</feature>
<evidence type="ECO:0000313" key="7">
    <source>
        <dbReference type="Proteomes" id="UP000279259"/>
    </source>
</evidence>
<dbReference type="OrthoDB" id="2013972at2759"/>
<reference evidence="6 7" key="1">
    <citation type="submission" date="2018-11" db="EMBL/GenBank/DDBJ databases">
        <title>Genome sequence of Saitozyma podzolica DSM 27192.</title>
        <authorList>
            <person name="Aliyu H."/>
            <person name="Gorte O."/>
            <person name="Ochsenreither K."/>
        </authorList>
    </citation>
    <scope>NUCLEOTIDE SEQUENCE [LARGE SCALE GENOMIC DNA]</scope>
    <source>
        <strain evidence="6 7">DSM 27192</strain>
    </source>
</reference>
<dbReference type="Pfam" id="PF13649">
    <property type="entry name" value="Methyltransf_25"/>
    <property type="match status" value="1"/>
</dbReference>
<dbReference type="AlphaFoldDB" id="A0A427YSR8"/>
<feature type="compositionally biased region" description="Polar residues" evidence="4">
    <location>
        <begin position="1"/>
        <end position="35"/>
    </location>
</feature>
<dbReference type="InterPro" id="IPR041698">
    <property type="entry name" value="Methyltransf_25"/>
</dbReference>
<dbReference type="GO" id="GO:0032259">
    <property type="term" value="P:methylation"/>
    <property type="evidence" value="ECO:0007669"/>
    <property type="project" value="UniProtKB-KW"/>
</dbReference>
<dbReference type="GO" id="GO:0008168">
    <property type="term" value="F:methyltransferase activity"/>
    <property type="evidence" value="ECO:0007669"/>
    <property type="project" value="UniProtKB-KW"/>
</dbReference>
<evidence type="ECO:0000256" key="3">
    <source>
        <dbReference type="ARBA" id="ARBA00022691"/>
    </source>
</evidence>
<evidence type="ECO:0000256" key="4">
    <source>
        <dbReference type="SAM" id="MobiDB-lite"/>
    </source>
</evidence>